<sequence>MDLCWTEVNLLVKLPLKMRTAVLLFVAGLCVLNVTSALKICAFNVQSFGESKANNKKVMGILLKILSRCDLCLVQEVRDSKGAAIQALVKDLNGDDVVSRFDKSHSYSYVESERLGRKTYKEQYVYIYRNNVLTVKEHYQYPKPEGEGTNETDVFSREPFIVRFHSPTTLVKDVVLIGQHTCPRNAMKEINELYSVFKGIYKKWKTDNVIILGDLNAGCSYVTIKGWRAVRLRSDPTFRWLIGDEQDTTVREKTHCAYDRSMEHSFADLLSNAFSETTVTSFPDGDLDFENLNFDEKCEEDKTDTSHENLLTKEDEALQQEATGPPAVLSGMKSRDTYVAENVDEKQSDDKSDEEDFEGAELTSRTNTLVQDYTSSESEQEGSVSGEDEEDEDMGTGERPGDLPRLIHCRDEFCNGNKEDRVFSEGQPLAPEGAENPQVRNEEQGEGESDEEESYFERVPKRGSEMMIKGDRIEEDKQERDKENKEEEACASECEGMKIALCFEQKHESPCRDGPGKASLEFPEISVQNLQDLIAEVDSEDYGERMKDFSGNEHQDAGESFADYPSDLSSCEYVEDGARNPESNHQSNALACAFKSGSVAKQNTCLERAVTHPTGMLKAEDTAEEGFGNLSSRDLEVDAVEFRSLDVAAGEKEIVENVSGDAAVTGVDDGGETGESDAYISSDDEDQEMRSNEEITNSTQDLESNQERMETRGGSSATFSDDDDDNRVNPTDFNINWNIDVLTTDTLWSEDLLTTEDTDKAETSPSDETQRPPEDVNSYSTTTSPSNQGSLDDSFFFNTEPEASRVYELGQLGDDEYEEERNWEQEQERIKAFYEFYDDSNEDNEREGRQIKVQFCADPLSQVIHYETDSSDRDSVSSSTEGEEDPSSAETSEEWREPDDTTQLTPACDPPNTQLPENVADIGNTHILFQHAEADTEDGSGDTDGTADVLVCHRPSGLAQPRVVLLGESLIVVLKACSHSYG</sequence>
<feature type="compositionally biased region" description="Polar residues" evidence="5">
    <location>
        <begin position="363"/>
        <end position="374"/>
    </location>
</feature>
<dbReference type="AlphaFoldDB" id="A0A5J5DCN9"/>
<evidence type="ECO:0000259" key="6">
    <source>
        <dbReference type="Pfam" id="PF03372"/>
    </source>
</evidence>
<feature type="domain" description="Endonuclease/exonuclease/phosphatase" evidence="6">
    <location>
        <begin position="42"/>
        <end position="250"/>
    </location>
</feature>
<keyword evidence="2" id="KW-0540">Nuclease</keyword>
<dbReference type="GO" id="GO:0003677">
    <property type="term" value="F:DNA binding"/>
    <property type="evidence" value="ECO:0007669"/>
    <property type="project" value="TreeGrafter"/>
</dbReference>
<gene>
    <name evidence="7" type="ORF">FQN60_002096</name>
</gene>
<feature type="region of interest" description="Disordered" evidence="5">
    <location>
        <begin position="660"/>
        <end position="732"/>
    </location>
</feature>
<evidence type="ECO:0000256" key="2">
    <source>
        <dbReference type="ARBA" id="ARBA00022722"/>
    </source>
</evidence>
<dbReference type="Proteomes" id="UP000327493">
    <property type="component" value="Chromosome 7"/>
</dbReference>
<dbReference type="GO" id="GO:0006308">
    <property type="term" value="P:DNA catabolic process"/>
    <property type="evidence" value="ECO:0007669"/>
    <property type="project" value="InterPro"/>
</dbReference>
<feature type="compositionally biased region" description="Polar residues" evidence="5">
    <location>
        <begin position="901"/>
        <end position="916"/>
    </location>
</feature>
<feature type="region of interest" description="Disordered" evidence="5">
    <location>
        <begin position="418"/>
        <end position="490"/>
    </location>
</feature>
<evidence type="ECO:0000313" key="7">
    <source>
        <dbReference type="EMBL" id="KAA8591153.1"/>
    </source>
</evidence>
<dbReference type="GO" id="GO:0005634">
    <property type="term" value="C:nucleus"/>
    <property type="evidence" value="ECO:0007669"/>
    <property type="project" value="TreeGrafter"/>
</dbReference>
<name>A0A5J5DCN9_9PERO</name>
<comment type="caution">
    <text evidence="7">The sequence shown here is derived from an EMBL/GenBank/DDBJ whole genome shotgun (WGS) entry which is preliminary data.</text>
</comment>
<dbReference type="PRINTS" id="PR00130">
    <property type="entry name" value="DNASEI"/>
</dbReference>
<reference evidence="7 8" key="1">
    <citation type="submission" date="2019-08" db="EMBL/GenBank/DDBJ databases">
        <title>A chromosome-level genome assembly, high-density linkage maps, and genome scans reveal the genomic architecture of hybrid incompatibilities underlying speciation via character displacement in darters (Percidae: Etheostominae).</title>
        <authorList>
            <person name="Moran R.L."/>
            <person name="Catchen J.M."/>
            <person name="Fuller R.C."/>
        </authorList>
    </citation>
    <scope>NUCLEOTIDE SEQUENCE [LARGE SCALE GENOMIC DNA]</scope>
    <source>
        <strain evidence="7">EspeVRDwgs_2016</strain>
        <tissue evidence="7">Muscle</tissue>
    </source>
</reference>
<dbReference type="PANTHER" id="PTHR11371:SF11">
    <property type="entry name" value="DEOXYRIBONUCLEASE"/>
    <property type="match status" value="1"/>
</dbReference>
<dbReference type="SMART" id="SM00476">
    <property type="entry name" value="DNaseIc"/>
    <property type="match status" value="1"/>
</dbReference>
<dbReference type="PANTHER" id="PTHR11371">
    <property type="entry name" value="DEOXYRIBONUCLEASE"/>
    <property type="match status" value="1"/>
</dbReference>
<dbReference type="SUPFAM" id="SSF56219">
    <property type="entry name" value="DNase I-like"/>
    <property type="match status" value="1"/>
</dbReference>
<dbReference type="InterPro" id="IPR036691">
    <property type="entry name" value="Endo/exonu/phosph_ase_sf"/>
</dbReference>
<comment type="similarity">
    <text evidence="1">Belongs to the DNase I family.</text>
</comment>
<proteinExistence type="inferred from homology"/>
<feature type="compositionally biased region" description="Acidic residues" evidence="5">
    <location>
        <begin position="444"/>
        <end position="454"/>
    </location>
</feature>
<accession>A0A5J5DCN9</accession>
<feature type="compositionally biased region" description="Acidic residues" evidence="5">
    <location>
        <begin position="386"/>
        <end position="395"/>
    </location>
</feature>
<feature type="compositionally biased region" description="Basic and acidic residues" evidence="5">
    <location>
        <begin position="333"/>
        <end position="350"/>
    </location>
</feature>
<dbReference type="InterPro" id="IPR005135">
    <property type="entry name" value="Endo/exonuclease/phosphatase"/>
</dbReference>
<feature type="region of interest" description="Disordered" evidence="5">
    <location>
        <begin position="755"/>
        <end position="796"/>
    </location>
</feature>
<keyword evidence="3" id="KW-0255">Endonuclease</keyword>
<feature type="region of interest" description="Disordered" evidence="5">
    <location>
        <begin position="315"/>
        <end position="406"/>
    </location>
</feature>
<evidence type="ECO:0000256" key="4">
    <source>
        <dbReference type="ARBA" id="ARBA00022801"/>
    </source>
</evidence>
<dbReference type="Pfam" id="PF03372">
    <property type="entry name" value="Exo_endo_phos"/>
    <property type="match status" value="1"/>
</dbReference>
<feature type="compositionally biased region" description="Basic and acidic residues" evidence="5">
    <location>
        <begin position="757"/>
        <end position="774"/>
    </location>
</feature>
<organism evidence="7 8">
    <name type="scientific">Etheostoma spectabile</name>
    <name type="common">orangethroat darter</name>
    <dbReference type="NCBI Taxonomy" id="54343"/>
    <lineage>
        <taxon>Eukaryota</taxon>
        <taxon>Metazoa</taxon>
        <taxon>Chordata</taxon>
        <taxon>Craniata</taxon>
        <taxon>Vertebrata</taxon>
        <taxon>Euteleostomi</taxon>
        <taxon>Actinopterygii</taxon>
        <taxon>Neopterygii</taxon>
        <taxon>Teleostei</taxon>
        <taxon>Neoteleostei</taxon>
        <taxon>Acanthomorphata</taxon>
        <taxon>Eupercaria</taxon>
        <taxon>Perciformes</taxon>
        <taxon>Percoidei</taxon>
        <taxon>Percidae</taxon>
        <taxon>Etheostomatinae</taxon>
        <taxon>Etheostoma</taxon>
    </lineage>
</organism>
<keyword evidence="8" id="KW-1185">Reference proteome</keyword>
<dbReference type="Gene3D" id="3.60.10.10">
    <property type="entry name" value="Endonuclease/exonuclease/phosphatase"/>
    <property type="match status" value="1"/>
</dbReference>
<dbReference type="InterPro" id="IPR016202">
    <property type="entry name" value="DNase_I"/>
</dbReference>
<feature type="region of interest" description="Disordered" evidence="5">
    <location>
        <begin position="866"/>
        <end position="918"/>
    </location>
</feature>
<feature type="compositionally biased region" description="Basic and acidic residues" evidence="5">
    <location>
        <begin position="866"/>
        <end position="875"/>
    </location>
</feature>
<evidence type="ECO:0000256" key="5">
    <source>
        <dbReference type="SAM" id="MobiDB-lite"/>
    </source>
</evidence>
<feature type="compositionally biased region" description="Basic and acidic residues" evidence="5">
    <location>
        <begin position="455"/>
        <end position="488"/>
    </location>
</feature>
<evidence type="ECO:0000256" key="3">
    <source>
        <dbReference type="ARBA" id="ARBA00022759"/>
    </source>
</evidence>
<feature type="compositionally biased region" description="Low complexity" evidence="5">
    <location>
        <begin position="375"/>
        <end position="385"/>
    </location>
</feature>
<dbReference type="GO" id="GO:0004530">
    <property type="term" value="F:deoxyribonuclease I activity"/>
    <property type="evidence" value="ECO:0007669"/>
    <property type="project" value="TreeGrafter"/>
</dbReference>
<evidence type="ECO:0000313" key="8">
    <source>
        <dbReference type="Proteomes" id="UP000327493"/>
    </source>
</evidence>
<protein>
    <recommendedName>
        <fullName evidence="6">Endonuclease/exonuclease/phosphatase domain-containing protein</fullName>
    </recommendedName>
</protein>
<evidence type="ECO:0000256" key="1">
    <source>
        <dbReference type="ARBA" id="ARBA00007359"/>
    </source>
</evidence>
<feature type="compositionally biased region" description="Polar residues" evidence="5">
    <location>
        <begin position="777"/>
        <end position="791"/>
    </location>
</feature>
<dbReference type="EMBL" id="VOFY01000007">
    <property type="protein sequence ID" value="KAA8591153.1"/>
    <property type="molecule type" value="Genomic_DNA"/>
</dbReference>
<dbReference type="CDD" id="cd10282">
    <property type="entry name" value="DNase1"/>
    <property type="match status" value="1"/>
</dbReference>
<feature type="compositionally biased region" description="Polar residues" evidence="5">
    <location>
        <begin position="694"/>
        <end position="703"/>
    </location>
</feature>
<keyword evidence="4" id="KW-0378">Hydrolase</keyword>